<evidence type="ECO:0000313" key="8">
    <source>
        <dbReference type="Proteomes" id="UP000294919"/>
    </source>
</evidence>
<evidence type="ECO:0000256" key="1">
    <source>
        <dbReference type="ARBA" id="ARBA00010641"/>
    </source>
</evidence>
<dbReference type="Proteomes" id="UP000294919">
    <property type="component" value="Unassembled WGS sequence"/>
</dbReference>
<gene>
    <name evidence="7" type="ORF">EV214_1545</name>
</gene>
<dbReference type="RefSeq" id="WP_132248403.1">
    <property type="nucleotide sequence ID" value="NZ_SLWV01000054.1"/>
</dbReference>
<sequence length="260" mass="30999">MQDKAQQIELSKQLEFHIQTNYEKLYSLIYRMTENHQDTEDVLQNTFIKAYSNIDNFKKKSKLSTWVYRIAINEGCRYLKSWNKLPLIAITEEQGVSEETFFKGLEYEPSIDDELIVEDMREKCIHGFLKCIPKKMRICFLLKSCLQLKNKDIAEVLEISEDNVKVTLHRARQKLKDMFEMRCSLIDPQKPCKCYLWIKFMRDHNLPLPSGHDQFKNDDLLKRHFKNMSVLRKIDYLYHAEGKMSKIEFISKLKNLSEIL</sequence>
<dbReference type="InterPro" id="IPR013325">
    <property type="entry name" value="RNA_pol_sigma_r2"/>
</dbReference>
<dbReference type="SUPFAM" id="SSF88659">
    <property type="entry name" value="Sigma3 and sigma4 domains of RNA polymerase sigma factors"/>
    <property type="match status" value="1"/>
</dbReference>
<dbReference type="InterPro" id="IPR014284">
    <property type="entry name" value="RNA_pol_sigma-70_dom"/>
</dbReference>
<evidence type="ECO:0000256" key="3">
    <source>
        <dbReference type="ARBA" id="ARBA00023082"/>
    </source>
</evidence>
<dbReference type="NCBIfam" id="TIGR02937">
    <property type="entry name" value="sigma70-ECF"/>
    <property type="match status" value="1"/>
</dbReference>
<feature type="domain" description="RNA polymerase sigma factor 70 region 4 type 2" evidence="6">
    <location>
        <begin position="124"/>
        <end position="175"/>
    </location>
</feature>
<reference evidence="7 8" key="1">
    <citation type="submission" date="2019-03" db="EMBL/GenBank/DDBJ databases">
        <title>Genomic Encyclopedia of Type Strains, Phase IV (KMG-IV): sequencing the most valuable type-strain genomes for metagenomic binning, comparative biology and taxonomic classification.</title>
        <authorList>
            <person name="Goeker M."/>
        </authorList>
    </citation>
    <scope>NUCLEOTIDE SEQUENCE [LARGE SCALE GENOMIC DNA]</scope>
    <source>
        <strain evidence="7 8">DSM 102940</strain>
    </source>
</reference>
<comment type="similarity">
    <text evidence="1">Belongs to the sigma-70 factor family. ECF subfamily.</text>
</comment>
<comment type="caution">
    <text evidence="7">The sequence shown here is derived from an EMBL/GenBank/DDBJ whole genome shotgun (WGS) entry which is preliminary data.</text>
</comment>
<organism evidence="7 8">
    <name type="scientific">Marinisporobacter balticus</name>
    <dbReference type="NCBI Taxonomy" id="2018667"/>
    <lineage>
        <taxon>Bacteria</taxon>
        <taxon>Bacillati</taxon>
        <taxon>Bacillota</taxon>
        <taxon>Clostridia</taxon>
        <taxon>Peptostreptococcales</taxon>
        <taxon>Thermotaleaceae</taxon>
        <taxon>Marinisporobacter</taxon>
    </lineage>
</organism>
<dbReference type="GO" id="GO:0003677">
    <property type="term" value="F:DNA binding"/>
    <property type="evidence" value="ECO:0007669"/>
    <property type="project" value="InterPro"/>
</dbReference>
<dbReference type="Pfam" id="PF08281">
    <property type="entry name" value="Sigma70_r4_2"/>
    <property type="match status" value="1"/>
</dbReference>
<keyword evidence="2" id="KW-0805">Transcription regulation</keyword>
<dbReference type="Gene3D" id="1.10.10.10">
    <property type="entry name" value="Winged helix-like DNA-binding domain superfamily/Winged helix DNA-binding domain"/>
    <property type="match status" value="1"/>
</dbReference>
<dbReference type="InterPro" id="IPR007627">
    <property type="entry name" value="RNA_pol_sigma70_r2"/>
</dbReference>
<evidence type="ECO:0000259" key="5">
    <source>
        <dbReference type="Pfam" id="PF04542"/>
    </source>
</evidence>
<dbReference type="AlphaFoldDB" id="A0A4R2KCH8"/>
<keyword evidence="8" id="KW-1185">Reference proteome</keyword>
<dbReference type="InterPro" id="IPR013249">
    <property type="entry name" value="RNA_pol_sigma70_r4_t2"/>
</dbReference>
<dbReference type="Gene3D" id="1.10.1740.10">
    <property type="match status" value="1"/>
</dbReference>
<protein>
    <submittedName>
        <fullName evidence="7">RNA polymerase sigma-70 factor (ECF subfamily)</fullName>
    </submittedName>
</protein>
<evidence type="ECO:0000256" key="2">
    <source>
        <dbReference type="ARBA" id="ARBA00023015"/>
    </source>
</evidence>
<evidence type="ECO:0000259" key="6">
    <source>
        <dbReference type="Pfam" id="PF08281"/>
    </source>
</evidence>
<dbReference type="GO" id="GO:0016987">
    <property type="term" value="F:sigma factor activity"/>
    <property type="evidence" value="ECO:0007669"/>
    <property type="project" value="UniProtKB-KW"/>
</dbReference>
<evidence type="ECO:0000256" key="4">
    <source>
        <dbReference type="ARBA" id="ARBA00023163"/>
    </source>
</evidence>
<keyword evidence="3" id="KW-0731">Sigma factor</keyword>
<dbReference type="EMBL" id="SLWV01000054">
    <property type="protein sequence ID" value="TCO67889.1"/>
    <property type="molecule type" value="Genomic_DNA"/>
</dbReference>
<dbReference type="GO" id="GO:0006352">
    <property type="term" value="P:DNA-templated transcription initiation"/>
    <property type="evidence" value="ECO:0007669"/>
    <property type="project" value="InterPro"/>
</dbReference>
<evidence type="ECO:0000313" key="7">
    <source>
        <dbReference type="EMBL" id="TCO67889.1"/>
    </source>
</evidence>
<dbReference type="PANTHER" id="PTHR43133:SF51">
    <property type="entry name" value="RNA POLYMERASE SIGMA FACTOR"/>
    <property type="match status" value="1"/>
</dbReference>
<name>A0A4R2KCH8_9FIRM</name>
<dbReference type="SUPFAM" id="SSF88946">
    <property type="entry name" value="Sigma2 domain of RNA polymerase sigma factors"/>
    <property type="match status" value="1"/>
</dbReference>
<dbReference type="PANTHER" id="PTHR43133">
    <property type="entry name" value="RNA POLYMERASE ECF-TYPE SIGMA FACTO"/>
    <property type="match status" value="1"/>
</dbReference>
<dbReference type="Pfam" id="PF04542">
    <property type="entry name" value="Sigma70_r2"/>
    <property type="match status" value="1"/>
</dbReference>
<dbReference type="InterPro" id="IPR036388">
    <property type="entry name" value="WH-like_DNA-bd_sf"/>
</dbReference>
<dbReference type="InterPro" id="IPR039425">
    <property type="entry name" value="RNA_pol_sigma-70-like"/>
</dbReference>
<accession>A0A4R2KCH8</accession>
<keyword evidence="4" id="KW-0804">Transcription</keyword>
<dbReference type="InterPro" id="IPR013324">
    <property type="entry name" value="RNA_pol_sigma_r3/r4-like"/>
</dbReference>
<feature type="domain" description="RNA polymerase sigma-70 region 2" evidence="5">
    <location>
        <begin position="18"/>
        <end position="81"/>
    </location>
</feature>
<proteinExistence type="inferred from homology"/>
<dbReference type="OrthoDB" id="9795666at2"/>